<evidence type="ECO:0000256" key="1">
    <source>
        <dbReference type="SAM" id="MobiDB-lite"/>
    </source>
</evidence>
<protein>
    <submittedName>
        <fullName evidence="2">Uncharacterized protein</fullName>
    </submittedName>
</protein>
<dbReference type="AlphaFoldDB" id="A0A8J2S593"/>
<gene>
    <name evidence="2" type="ORF">PECAL_1P10380</name>
</gene>
<feature type="region of interest" description="Disordered" evidence="1">
    <location>
        <begin position="67"/>
        <end position="227"/>
    </location>
</feature>
<name>A0A8J2S593_9STRA</name>
<organism evidence="2 3">
    <name type="scientific">Pelagomonas calceolata</name>
    <dbReference type="NCBI Taxonomy" id="35677"/>
    <lineage>
        <taxon>Eukaryota</taxon>
        <taxon>Sar</taxon>
        <taxon>Stramenopiles</taxon>
        <taxon>Ochrophyta</taxon>
        <taxon>Pelagophyceae</taxon>
        <taxon>Pelagomonadales</taxon>
        <taxon>Pelagomonadaceae</taxon>
        <taxon>Pelagomonas</taxon>
    </lineage>
</organism>
<evidence type="ECO:0000313" key="2">
    <source>
        <dbReference type="EMBL" id="CAH0364663.1"/>
    </source>
</evidence>
<sequence length="299" mass="32461">MAAMMQRRLGAKLRTADDYATADEEEIRELSAMTGIKYKQPARRPQPKRIAAPASTLVNLNELKQLAEEDGSPVKARKALAPPETAELGDVWWNTHREEAEEPAPVARSPPRPASSSARRKQIKAASAAFVASASTAAVASNRQATAGRKKTAPRRKTPDARRAPRGGILDDGAVVPRPGDPYKAASTAPRRKTPEPAPRVVRTARVEQAVPPPRSKPRKSPAALPSLTCAPDTSFDLFAWPGEAPARDEDALAERLVDLCMHYLHWYRVVAVFSTTAERLAQAELSLFHGAGISYVEN</sequence>
<feature type="region of interest" description="Disordered" evidence="1">
    <location>
        <begin position="1"/>
        <end position="22"/>
    </location>
</feature>
<feature type="compositionally biased region" description="Low complexity" evidence="1">
    <location>
        <begin position="125"/>
        <end position="141"/>
    </location>
</feature>
<reference evidence="2" key="1">
    <citation type="submission" date="2021-11" db="EMBL/GenBank/DDBJ databases">
        <authorList>
            <consortium name="Genoscope - CEA"/>
            <person name="William W."/>
        </authorList>
    </citation>
    <scope>NUCLEOTIDE SEQUENCE</scope>
</reference>
<dbReference type="Proteomes" id="UP000789595">
    <property type="component" value="Unassembled WGS sequence"/>
</dbReference>
<keyword evidence="3" id="KW-1185">Reference proteome</keyword>
<evidence type="ECO:0000313" key="3">
    <source>
        <dbReference type="Proteomes" id="UP000789595"/>
    </source>
</evidence>
<comment type="caution">
    <text evidence="2">The sequence shown here is derived from an EMBL/GenBank/DDBJ whole genome shotgun (WGS) entry which is preliminary data.</text>
</comment>
<feature type="region of interest" description="Disordered" evidence="1">
    <location>
        <begin position="32"/>
        <end position="51"/>
    </location>
</feature>
<proteinExistence type="predicted"/>
<accession>A0A8J2S593</accession>
<dbReference type="EMBL" id="CAKKNE010000001">
    <property type="protein sequence ID" value="CAH0364663.1"/>
    <property type="molecule type" value="Genomic_DNA"/>
</dbReference>